<dbReference type="EMBL" id="JBIUYY010000010">
    <property type="protein sequence ID" value="MFJ2823849.1"/>
    <property type="molecule type" value="Genomic_DNA"/>
</dbReference>
<protein>
    <submittedName>
        <fullName evidence="3">DUF3291 domain-containing protein</fullName>
    </submittedName>
</protein>
<dbReference type="RefSeq" id="WP_402383698.1">
    <property type="nucleotide sequence ID" value="NZ_JBIUYY010000010.1"/>
</dbReference>
<keyword evidence="4" id="KW-1185">Reference proteome</keyword>
<dbReference type="Pfam" id="PF11695">
    <property type="entry name" value="DUF3291"/>
    <property type="match status" value="1"/>
</dbReference>
<organism evidence="3 4">
    <name type="scientific">Streptomyces toxytricini</name>
    <name type="common">Actinomyces toxytricini</name>
    <dbReference type="NCBI Taxonomy" id="67369"/>
    <lineage>
        <taxon>Bacteria</taxon>
        <taxon>Bacillati</taxon>
        <taxon>Actinomycetota</taxon>
        <taxon>Actinomycetes</taxon>
        <taxon>Kitasatosporales</taxon>
        <taxon>Streptomycetaceae</taxon>
        <taxon>Streptomyces</taxon>
    </lineage>
</organism>
<feature type="domain" description="DUF3291" evidence="2">
    <location>
        <begin position="4"/>
        <end position="163"/>
    </location>
</feature>
<dbReference type="Proteomes" id="UP001617351">
    <property type="component" value="Unassembled WGS sequence"/>
</dbReference>
<comment type="caution">
    <text evidence="3">The sequence shown here is derived from an EMBL/GenBank/DDBJ whole genome shotgun (WGS) entry which is preliminary data.</text>
</comment>
<evidence type="ECO:0000256" key="1">
    <source>
        <dbReference type="SAM" id="MobiDB-lite"/>
    </source>
</evidence>
<feature type="region of interest" description="Disordered" evidence="1">
    <location>
        <begin position="170"/>
        <end position="204"/>
    </location>
</feature>
<name>A0ABW8EKQ9_STRT5</name>
<proteinExistence type="predicted"/>
<evidence type="ECO:0000259" key="2">
    <source>
        <dbReference type="Pfam" id="PF11695"/>
    </source>
</evidence>
<evidence type="ECO:0000313" key="3">
    <source>
        <dbReference type="EMBL" id="MFJ2823849.1"/>
    </source>
</evidence>
<dbReference type="InterPro" id="IPR021708">
    <property type="entry name" value="DUF3291"/>
</dbReference>
<accession>A0ABW8EKQ9</accession>
<sequence>MPQLALYTFGVLKAPLADPGPLTRELHDRGEAVYPEIARQPGYVAHAEAVPGGRGTHFALDWGVWGEFAVPWWYGKGRTADRVALAATLSVWTDLRLARDAIYSGLHREALNRRHDWFERTGHPPYVFWWVADGVIPTWREGVGRLEHLYDRGPEPCAFTFRHAFAPDGTRTARHPGAPSVPGVEFRAGPEGEVAAGGDCQGEA</sequence>
<reference evidence="3 4" key="1">
    <citation type="submission" date="2024-10" db="EMBL/GenBank/DDBJ databases">
        <title>The Natural Products Discovery Center: Release of the First 8490 Sequenced Strains for Exploring Actinobacteria Biosynthetic Diversity.</title>
        <authorList>
            <person name="Kalkreuter E."/>
            <person name="Kautsar S.A."/>
            <person name="Yang D."/>
            <person name="Bader C.D."/>
            <person name="Teijaro C.N."/>
            <person name="Fluegel L."/>
            <person name="Davis C.M."/>
            <person name="Simpson J.R."/>
            <person name="Lauterbach L."/>
            <person name="Steele A.D."/>
            <person name="Gui C."/>
            <person name="Meng S."/>
            <person name="Li G."/>
            <person name="Viehrig K."/>
            <person name="Ye F."/>
            <person name="Su P."/>
            <person name="Kiefer A.F."/>
            <person name="Nichols A."/>
            <person name="Cepeda A.J."/>
            <person name="Yan W."/>
            <person name="Fan B."/>
            <person name="Jiang Y."/>
            <person name="Adhikari A."/>
            <person name="Zheng C.-J."/>
            <person name="Schuster L."/>
            <person name="Cowan T.M."/>
            <person name="Smanski M.J."/>
            <person name="Chevrette M.G."/>
            <person name="De Carvalho L.P.S."/>
            <person name="Shen B."/>
        </authorList>
    </citation>
    <scope>NUCLEOTIDE SEQUENCE [LARGE SCALE GENOMIC DNA]</scope>
    <source>
        <strain evidence="3 4">NPDC087220</strain>
    </source>
</reference>
<gene>
    <name evidence="3" type="ORF">ACIO7M_22445</name>
</gene>
<evidence type="ECO:0000313" key="4">
    <source>
        <dbReference type="Proteomes" id="UP001617351"/>
    </source>
</evidence>